<dbReference type="STRING" id="679897.HMU08590"/>
<evidence type="ECO:0000313" key="2">
    <source>
        <dbReference type="Proteomes" id="UP000001522"/>
    </source>
</evidence>
<dbReference type="KEGG" id="hms:HMU08590"/>
<name>D3UHZ3_HELM1</name>
<dbReference type="AlphaFoldDB" id="D3UHZ3"/>
<accession>D3UHZ3</accession>
<sequence length="41" mass="4383">MAIHWITQTKAPLAQTQLVQTQIKLVGTGVTGAANIICSYL</sequence>
<organism evidence="1 2">
    <name type="scientific">Helicobacter mustelae (strain ATCC 43772 / CCUG 25715 / CIP 103759 / LMG 18044 / NCTC 12198 / R85-136P)</name>
    <name type="common">Campylobacter mustelae</name>
    <dbReference type="NCBI Taxonomy" id="679897"/>
    <lineage>
        <taxon>Bacteria</taxon>
        <taxon>Pseudomonadati</taxon>
        <taxon>Campylobacterota</taxon>
        <taxon>Epsilonproteobacteria</taxon>
        <taxon>Campylobacterales</taxon>
        <taxon>Helicobacteraceae</taxon>
        <taxon>Helicobacter</taxon>
    </lineage>
</organism>
<gene>
    <name evidence="1" type="ordered locus">HMU08590</name>
</gene>
<dbReference type="Proteomes" id="UP000001522">
    <property type="component" value="Chromosome"/>
</dbReference>
<protein>
    <submittedName>
        <fullName evidence="1">Uncharacterized protein</fullName>
    </submittedName>
</protein>
<dbReference type="RefSeq" id="WP_013023190.1">
    <property type="nucleotide sequence ID" value="NC_013949.1"/>
</dbReference>
<dbReference type="HOGENOM" id="CLU_3271004_0_0_7"/>
<evidence type="ECO:0000313" key="1">
    <source>
        <dbReference type="EMBL" id="CBG40116.1"/>
    </source>
</evidence>
<proteinExistence type="predicted"/>
<keyword evidence="2" id="KW-1185">Reference proteome</keyword>
<dbReference type="EMBL" id="FN555004">
    <property type="protein sequence ID" value="CBG40116.1"/>
    <property type="molecule type" value="Genomic_DNA"/>
</dbReference>
<reference evidence="1 2" key="1">
    <citation type="journal article" date="2010" name="BMC Genomics">
        <title>Comparative genomics and proteomics of Helicobacter mustelae, an ulcerogenic and carcinogenic gastric pathogen.</title>
        <authorList>
            <person name="O'Toole P.W."/>
            <person name="Snelling W.J."/>
            <person name="Canchaya C."/>
            <person name="Forde B.M."/>
            <person name="Hardie K.R."/>
            <person name="Josenhans C."/>
            <person name="Graham R.L.J."/>
            <person name="McMullan G."/>
            <person name="Parkhill J."/>
            <person name="Belda E."/>
            <person name="Bentley S.D."/>
        </authorList>
    </citation>
    <scope>NUCLEOTIDE SEQUENCE [LARGE SCALE GENOMIC DNA]</scope>
    <source>
        <strain evidence="2">ATCC 43772 / LMG 18044 / NCTC 12198 / 12198</strain>
    </source>
</reference>